<dbReference type="EMBL" id="JAUFPN010000204">
    <property type="protein sequence ID" value="MDN3568156.1"/>
    <property type="molecule type" value="Genomic_DNA"/>
</dbReference>
<proteinExistence type="predicted"/>
<feature type="chain" id="PRO_5045251305" description="Lipoprotein" evidence="2">
    <location>
        <begin position="22"/>
        <end position="80"/>
    </location>
</feature>
<feature type="compositionally biased region" description="Low complexity" evidence="1">
    <location>
        <begin position="49"/>
        <end position="62"/>
    </location>
</feature>
<comment type="caution">
    <text evidence="3">The sequence shown here is derived from an EMBL/GenBank/DDBJ whole genome shotgun (WGS) entry which is preliminary data.</text>
</comment>
<keyword evidence="2" id="KW-0732">Signal</keyword>
<protein>
    <recommendedName>
        <fullName evidence="5">Lipoprotein</fullName>
    </recommendedName>
</protein>
<organism evidence="3 4">
    <name type="scientific">Paeniroseomonas aquatica</name>
    <dbReference type="NCBI Taxonomy" id="373043"/>
    <lineage>
        <taxon>Bacteria</taxon>
        <taxon>Pseudomonadati</taxon>
        <taxon>Pseudomonadota</taxon>
        <taxon>Alphaproteobacteria</taxon>
        <taxon>Acetobacterales</taxon>
        <taxon>Acetobacteraceae</taxon>
        <taxon>Paeniroseomonas</taxon>
    </lineage>
</organism>
<dbReference type="RefSeq" id="WP_290320315.1">
    <property type="nucleotide sequence ID" value="NZ_JAUFPN010000204.1"/>
</dbReference>
<sequence length="80" mass="8091">MKACIVVLLALAVPLAGCGRAGPPRPPGPKEKIIYPRTYPKPDAPPAPALLAPPDTSPLAPLGTVPGGAPNTPEVLPSLR</sequence>
<evidence type="ECO:0000313" key="4">
    <source>
        <dbReference type="Proteomes" id="UP001529369"/>
    </source>
</evidence>
<gene>
    <name evidence="3" type="ORF">QWZ14_27570</name>
</gene>
<feature type="region of interest" description="Disordered" evidence="1">
    <location>
        <begin position="19"/>
        <end position="80"/>
    </location>
</feature>
<keyword evidence="4" id="KW-1185">Reference proteome</keyword>
<reference evidence="4" key="1">
    <citation type="journal article" date="2019" name="Int. J. Syst. Evol. Microbiol.">
        <title>The Global Catalogue of Microorganisms (GCM) 10K type strain sequencing project: providing services to taxonomists for standard genome sequencing and annotation.</title>
        <authorList>
            <consortium name="The Broad Institute Genomics Platform"/>
            <consortium name="The Broad Institute Genome Sequencing Center for Infectious Disease"/>
            <person name="Wu L."/>
            <person name="Ma J."/>
        </authorList>
    </citation>
    <scope>NUCLEOTIDE SEQUENCE [LARGE SCALE GENOMIC DNA]</scope>
    <source>
        <strain evidence="4">CECT 7131</strain>
    </source>
</reference>
<evidence type="ECO:0000313" key="3">
    <source>
        <dbReference type="EMBL" id="MDN3568156.1"/>
    </source>
</evidence>
<evidence type="ECO:0000256" key="2">
    <source>
        <dbReference type="SAM" id="SignalP"/>
    </source>
</evidence>
<dbReference type="Proteomes" id="UP001529369">
    <property type="component" value="Unassembled WGS sequence"/>
</dbReference>
<name>A0ABT8AFA3_9PROT</name>
<evidence type="ECO:0000256" key="1">
    <source>
        <dbReference type="SAM" id="MobiDB-lite"/>
    </source>
</evidence>
<feature type="signal peptide" evidence="2">
    <location>
        <begin position="1"/>
        <end position="21"/>
    </location>
</feature>
<evidence type="ECO:0008006" key="5">
    <source>
        <dbReference type="Google" id="ProtNLM"/>
    </source>
</evidence>
<accession>A0ABT8AFA3</accession>